<dbReference type="SMART" id="SM00452">
    <property type="entry name" value="STI"/>
    <property type="match status" value="1"/>
</dbReference>
<dbReference type="Pfam" id="PF00197">
    <property type="entry name" value="Kunitz_legume"/>
    <property type="match status" value="1"/>
</dbReference>
<feature type="signal peptide" evidence="1">
    <location>
        <begin position="1"/>
        <end position="23"/>
    </location>
</feature>
<reference evidence="2 3" key="1">
    <citation type="submission" date="2024-01" db="EMBL/GenBank/DDBJ databases">
        <title>The genomes of 5 underutilized Papilionoideae crops provide insights into root nodulation and disease resistance.</title>
        <authorList>
            <person name="Yuan L."/>
        </authorList>
    </citation>
    <scope>NUCLEOTIDE SEQUENCE [LARGE SCALE GENOMIC DNA]</scope>
    <source>
        <strain evidence="2">LY-2023</strain>
        <tissue evidence="2">Leaf</tissue>
    </source>
</reference>
<dbReference type="EMBL" id="JAYKXN010000001">
    <property type="protein sequence ID" value="KAK7317836.1"/>
    <property type="molecule type" value="Genomic_DNA"/>
</dbReference>
<protein>
    <submittedName>
        <fullName evidence="2">Uncharacterized protein</fullName>
    </submittedName>
</protein>
<sequence length="208" mass="22910">MSIRLIGTLTLAVWLFMATTSVAQSSNNPYVLDTKGEHLESDEEYFIRPAITDNGGRFTLIDRNGCPLNVGLENTDTPQGYPVKFTPLANNGDDDDDEVRVNRDLKVTFQASSTCVQSTEWKLGENDTRSGRRLIVTGRDNGIGSAGNYFRIVGTQNARVYNIEWCPTEACPTCRFICGTAGTLHEDGKILLALDASALPVEFHKKDD</sequence>
<dbReference type="SUPFAM" id="SSF50386">
    <property type="entry name" value="STI-like"/>
    <property type="match status" value="1"/>
</dbReference>
<dbReference type="CDD" id="cd23367">
    <property type="entry name" value="beta-trefoil_STI_KPI104-like"/>
    <property type="match status" value="1"/>
</dbReference>
<evidence type="ECO:0000313" key="3">
    <source>
        <dbReference type="Proteomes" id="UP001359559"/>
    </source>
</evidence>
<dbReference type="PANTHER" id="PTHR33107">
    <property type="entry name" value="KUNITZ TRYPSIN INHIBITOR 2"/>
    <property type="match status" value="1"/>
</dbReference>
<proteinExistence type="predicted"/>
<gene>
    <name evidence="2" type="ORF">RJT34_02404</name>
</gene>
<comment type="caution">
    <text evidence="2">The sequence shown here is derived from an EMBL/GenBank/DDBJ whole genome shotgun (WGS) entry which is preliminary data.</text>
</comment>
<keyword evidence="3" id="KW-1185">Reference proteome</keyword>
<dbReference type="AlphaFoldDB" id="A0AAN9KJ23"/>
<organism evidence="2 3">
    <name type="scientific">Clitoria ternatea</name>
    <name type="common">Butterfly pea</name>
    <dbReference type="NCBI Taxonomy" id="43366"/>
    <lineage>
        <taxon>Eukaryota</taxon>
        <taxon>Viridiplantae</taxon>
        <taxon>Streptophyta</taxon>
        <taxon>Embryophyta</taxon>
        <taxon>Tracheophyta</taxon>
        <taxon>Spermatophyta</taxon>
        <taxon>Magnoliopsida</taxon>
        <taxon>eudicotyledons</taxon>
        <taxon>Gunneridae</taxon>
        <taxon>Pentapetalae</taxon>
        <taxon>rosids</taxon>
        <taxon>fabids</taxon>
        <taxon>Fabales</taxon>
        <taxon>Fabaceae</taxon>
        <taxon>Papilionoideae</taxon>
        <taxon>50 kb inversion clade</taxon>
        <taxon>NPAAA clade</taxon>
        <taxon>indigoferoid/millettioid clade</taxon>
        <taxon>Phaseoleae</taxon>
        <taxon>Clitoria</taxon>
    </lineage>
</organism>
<dbReference type="InterPro" id="IPR002160">
    <property type="entry name" value="Prot_inh_Kunz-lg"/>
</dbReference>
<dbReference type="PANTHER" id="PTHR33107:SF31">
    <property type="entry name" value="KUNITZ TYPE TRYPSIN INHIBITOR 104"/>
    <property type="match status" value="1"/>
</dbReference>
<evidence type="ECO:0000256" key="1">
    <source>
        <dbReference type="SAM" id="SignalP"/>
    </source>
</evidence>
<keyword evidence="1" id="KW-0732">Signal</keyword>
<dbReference type="Proteomes" id="UP001359559">
    <property type="component" value="Unassembled WGS sequence"/>
</dbReference>
<name>A0AAN9KJ23_CLITE</name>
<dbReference type="GO" id="GO:0004866">
    <property type="term" value="F:endopeptidase inhibitor activity"/>
    <property type="evidence" value="ECO:0007669"/>
    <property type="project" value="InterPro"/>
</dbReference>
<evidence type="ECO:0000313" key="2">
    <source>
        <dbReference type="EMBL" id="KAK7317836.1"/>
    </source>
</evidence>
<feature type="chain" id="PRO_5042893361" evidence="1">
    <location>
        <begin position="24"/>
        <end position="208"/>
    </location>
</feature>
<accession>A0AAN9KJ23</accession>
<dbReference type="InterPro" id="IPR011065">
    <property type="entry name" value="Kunitz_inhibitor_STI-like_sf"/>
</dbReference>
<dbReference type="Gene3D" id="2.80.10.50">
    <property type="match status" value="1"/>
</dbReference>